<gene>
    <name evidence="1" type="ORF">UFOVP536_5</name>
</gene>
<evidence type="ECO:0000313" key="1">
    <source>
        <dbReference type="EMBL" id="CAB4148474.1"/>
    </source>
</evidence>
<protein>
    <submittedName>
        <fullName evidence="1">Uncharacterized protein</fullName>
    </submittedName>
</protein>
<reference evidence="1" key="1">
    <citation type="submission" date="2020-04" db="EMBL/GenBank/DDBJ databases">
        <authorList>
            <person name="Chiriac C."/>
            <person name="Salcher M."/>
            <person name="Ghai R."/>
            <person name="Kavagutti S V."/>
        </authorList>
    </citation>
    <scope>NUCLEOTIDE SEQUENCE</scope>
</reference>
<proteinExistence type="predicted"/>
<name>A0A6J5MNY2_9CAUD</name>
<organism evidence="1">
    <name type="scientific">uncultured Caudovirales phage</name>
    <dbReference type="NCBI Taxonomy" id="2100421"/>
    <lineage>
        <taxon>Viruses</taxon>
        <taxon>Duplodnaviria</taxon>
        <taxon>Heunggongvirae</taxon>
        <taxon>Uroviricota</taxon>
        <taxon>Caudoviricetes</taxon>
        <taxon>Peduoviridae</taxon>
        <taxon>Maltschvirus</taxon>
        <taxon>Maltschvirus maltsch</taxon>
    </lineage>
</organism>
<sequence length="163" mass="17896">MTSISLLDEALLRAAASGKSGEELAVLTGVPAAQAVVHVKDLLQRRDVWSEVEQRQLLLHQLHELKDSLSESALRLGDQDSARLLLKTLELIGRRLDSQQSVLDVEVLRLSEFQQGVLLRAMDSALGFAKSQLAERYPQISSGELDELVAEGLLRAKGELSDD</sequence>
<accession>A0A6J5MNY2</accession>
<dbReference type="EMBL" id="LR796499">
    <property type="protein sequence ID" value="CAB4148474.1"/>
    <property type="molecule type" value="Genomic_DNA"/>
</dbReference>